<dbReference type="PROSITE" id="PS51892">
    <property type="entry name" value="SUBTILASE"/>
    <property type="match status" value="1"/>
</dbReference>
<keyword evidence="4 5" id="KW-0720">Serine protease</keyword>
<dbReference type="InterPro" id="IPR022398">
    <property type="entry name" value="Peptidase_S8_His-AS"/>
</dbReference>
<dbReference type="Proteomes" id="UP000245680">
    <property type="component" value="Unassembled WGS sequence"/>
</dbReference>
<proteinExistence type="inferred from homology"/>
<evidence type="ECO:0000256" key="3">
    <source>
        <dbReference type="ARBA" id="ARBA00022801"/>
    </source>
</evidence>
<protein>
    <recommendedName>
        <fullName evidence="7">Peptidase S8/S53 domain-containing protein</fullName>
    </recommendedName>
</protein>
<evidence type="ECO:0000259" key="7">
    <source>
        <dbReference type="Pfam" id="PF00082"/>
    </source>
</evidence>
<dbReference type="Gene3D" id="3.40.50.200">
    <property type="entry name" value="Peptidase S8/S53 domain"/>
    <property type="match status" value="1"/>
</dbReference>
<feature type="domain" description="Peptidase S8/S53" evidence="7">
    <location>
        <begin position="164"/>
        <end position="456"/>
    </location>
</feature>
<name>A0A2V2LC80_9RHOB</name>
<dbReference type="InterPro" id="IPR050131">
    <property type="entry name" value="Peptidase_S8_subtilisin-like"/>
</dbReference>
<keyword evidence="2 5" id="KW-0645">Protease</keyword>
<evidence type="ECO:0000256" key="1">
    <source>
        <dbReference type="ARBA" id="ARBA00011073"/>
    </source>
</evidence>
<dbReference type="InterPro" id="IPR000209">
    <property type="entry name" value="Peptidase_S8/S53_dom"/>
</dbReference>
<dbReference type="Pfam" id="PF00082">
    <property type="entry name" value="Peptidase_S8"/>
    <property type="match status" value="1"/>
</dbReference>
<dbReference type="PROSITE" id="PS00138">
    <property type="entry name" value="SUBTILASE_SER"/>
    <property type="match status" value="1"/>
</dbReference>
<dbReference type="PROSITE" id="PS00136">
    <property type="entry name" value="SUBTILASE_ASP"/>
    <property type="match status" value="1"/>
</dbReference>
<comment type="caution">
    <text evidence="8">The sequence shown here is derived from an EMBL/GenBank/DDBJ whole genome shotgun (WGS) entry which is preliminary data.</text>
</comment>
<accession>A0A2V2LC80</accession>
<organism evidence="8 9">
    <name type="scientific">Meridianimarinicoccus roseus</name>
    <dbReference type="NCBI Taxonomy" id="2072018"/>
    <lineage>
        <taxon>Bacteria</taxon>
        <taxon>Pseudomonadati</taxon>
        <taxon>Pseudomonadota</taxon>
        <taxon>Alphaproteobacteria</taxon>
        <taxon>Rhodobacterales</taxon>
        <taxon>Paracoccaceae</taxon>
        <taxon>Meridianimarinicoccus</taxon>
    </lineage>
</organism>
<dbReference type="OrthoDB" id="5405281at2"/>
<dbReference type="InterPro" id="IPR023827">
    <property type="entry name" value="Peptidase_S8_Asp-AS"/>
</dbReference>
<dbReference type="PROSITE" id="PS00137">
    <property type="entry name" value="SUBTILASE_HIS"/>
    <property type="match status" value="1"/>
</dbReference>
<feature type="active site" description="Charge relay system" evidence="5">
    <location>
        <position position="411"/>
    </location>
</feature>
<evidence type="ECO:0000313" key="8">
    <source>
        <dbReference type="EMBL" id="PWR03130.1"/>
    </source>
</evidence>
<dbReference type="InterPro" id="IPR036852">
    <property type="entry name" value="Peptidase_S8/S53_dom_sf"/>
</dbReference>
<dbReference type="AlphaFoldDB" id="A0A2V2LC80"/>
<dbReference type="InterPro" id="IPR015500">
    <property type="entry name" value="Peptidase_S8_subtilisin-rel"/>
</dbReference>
<dbReference type="GO" id="GO:0006508">
    <property type="term" value="P:proteolysis"/>
    <property type="evidence" value="ECO:0007669"/>
    <property type="project" value="UniProtKB-KW"/>
</dbReference>
<dbReference type="PANTHER" id="PTHR43806:SF11">
    <property type="entry name" value="CEREVISIN-RELATED"/>
    <property type="match status" value="1"/>
</dbReference>
<dbReference type="SUPFAM" id="SSF56935">
    <property type="entry name" value="Porins"/>
    <property type="match status" value="1"/>
</dbReference>
<reference evidence="8 9" key="1">
    <citation type="submission" date="2018-05" db="EMBL/GenBank/DDBJ databases">
        <title>Rhodobacteraceae gen. nov., sp. nov. isolated from sea water.</title>
        <authorList>
            <person name="Ren Y."/>
        </authorList>
    </citation>
    <scope>NUCLEOTIDE SEQUENCE [LARGE SCALE GENOMIC DNA]</scope>
    <source>
        <strain evidence="8 9">TG-679</strain>
    </source>
</reference>
<dbReference type="SUPFAM" id="SSF52743">
    <property type="entry name" value="Subtilisin-like"/>
    <property type="match status" value="1"/>
</dbReference>
<evidence type="ECO:0000256" key="2">
    <source>
        <dbReference type="ARBA" id="ARBA00022670"/>
    </source>
</evidence>
<feature type="active site" description="Charge relay system" evidence="5">
    <location>
        <position position="173"/>
    </location>
</feature>
<dbReference type="EMBL" id="QGKU01000030">
    <property type="protein sequence ID" value="PWR03130.1"/>
    <property type="molecule type" value="Genomic_DNA"/>
</dbReference>
<evidence type="ECO:0000256" key="5">
    <source>
        <dbReference type="PROSITE-ProRule" id="PRU01240"/>
    </source>
</evidence>
<keyword evidence="3 5" id="KW-0378">Hydrolase</keyword>
<keyword evidence="9" id="KW-1185">Reference proteome</keyword>
<comment type="similarity">
    <text evidence="1 5 6">Belongs to the peptidase S8 family.</text>
</comment>
<evidence type="ECO:0000256" key="4">
    <source>
        <dbReference type="ARBA" id="ARBA00022825"/>
    </source>
</evidence>
<dbReference type="GO" id="GO:0004252">
    <property type="term" value="F:serine-type endopeptidase activity"/>
    <property type="evidence" value="ECO:0007669"/>
    <property type="project" value="UniProtKB-UniRule"/>
</dbReference>
<dbReference type="InterPro" id="IPR023828">
    <property type="entry name" value="Peptidase_S8_Ser-AS"/>
</dbReference>
<feature type="active site" description="Charge relay system" evidence="5">
    <location>
        <position position="202"/>
    </location>
</feature>
<gene>
    <name evidence="8" type="ORF">DKT77_07885</name>
</gene>
<sequence length="868" mass="90392">MRRSSSMRGPLFLRCRKGRAEPRNAQGGGDAAHSVCACVYRWVFSRYVNQTGRTKRNRFSHHSHWDARSMHNSFSLTFRGAFVCLAPLLSGCAIFGGGSDPEPMGGAGGGGLVLGPTRPALLPEPMLGSAPVAWLSREYANSNGLALISAAEGYAIRQQGAPGGQGRRVAILDSGVDATHPEFANAEIYAFGYDDRRDLNGHGTHVAGTATARRDGAGVHGVAYNAQPVSLKVMRSVDVIGGVEARFVSIGSDLATGILSAAGIGTTIQRFDVVGNPLLFRDAFGRLQFQTLTSNPGARSDVMNMSLGVPDPRGQVFEAMSAAARAGTIMVSALGNDSRVGPSAAPGIYTDRLGGLAIGVAALDPSGTRLASFSNTCGALFHCISAPGEGILSTVPAIVEGTNYGRKSGTSMAAPHVAGAAALAQAAFPGVAPRDIVDRILRTADPIGPRQVFGFGRLNIERLMAPVGMLSVPTGATVTGAAVPLSALQATSGPGGAGAALAAATGRIMVLDSMGFPFAYDAGSRGVSPGQLTRQALDDFIDLTVAPRMDVVSPELGLRIVGISTTDDQYRDWVRTSDHQREDITFSQMDVSFDASDTLRFGFSSEAGPVSGLRGQHAALVSSGLLGSDLSDVNPVPFSGDGNTFRMAFAAGNDTWLETAFHEGDGYYGEGETQTFLVSAQHRRGPFEMSLRLGQTDETGAAAGAVYSGFASDVSAQTVFTGVDLAWQASDRVSLSAGYSVAQTSIDSGGLTRFGDQTSDAASAALSIGGVFSSNDRLTLIAALPHATRSGNATVSVPQRRTPEGAVLYNEISADLAPQAREKSLQAVYSLFSRAGRRLDIAGFTRFDADHVQGARDTGAALRATFTF</sequence>
<evidence type="ECO:0000256" key="6">
    <source>
        <dbReference type="RuleBase" id="RU003355"/>
    </source>
</evidence>
<dbReference type="PANTHER" id="PTHR43806">
    <property type="entry name" value="PEPTIDASE S8"/>
    <property type="match status" value="1"/>
</dbReference>
<evidence type="ECO:0000313" key="9">
    <source>
        <dbReference type="Proteomes" id="UP000245680"/>
    </source>
</evidence>
<dbReference type="PRINTS" id="PR00723">
    <property type="entry name" value="SUBTILISIN"/>
</dbReference>